<dbReference type="OrthoDB" id="2962133at2"/>
<sequence length="223" mass="24886">MLNPDLLRNAAILIEEQFSCDRYNGLDFSLRPFAIKLGQGNIVISAPHSVNHIRNNRVKHADMHTGSIAQIVQMATNCFSIFSTRISEEDPNYVIGGRYKEALRDLCARYPIDLVIDIHGASPDRDFDIDLGTLNGESVDGESLEIIRKIFHKNGIKNVTTDSVFKASHPGTITYFAKNTLKIRAVQMEINRSFRDPRSNIAGYAAIIQSLIEIVGTFKKGHA</sequence>
<dbReference type="AlphaFoldDB" id="A0A150MEU8"/>
<reference evidence="1 2" key="1">
    <citation type="submission" date="2016-01" db="EMBL/GenBank/DDBJ databases">
        <title>Draft Genome Sequences of Seven Thermophilic Sporeformers Isolated from Foods.</title>
        <authorList>
            <person name="Berendsen E.M."/>
            <person name="Wells-Bennik M.H."/>
            <person name="Krawcyk A.O."/>
            <person name="De Jong A."/>
            <person name="Holsappel S."/>
            <person name="Eijlander R.T."/>
            <person name="Kuipers O.P."/>
        </authorList>
    </citation>
    <scope>NUCLEOTIDE SEQUENCE [LARGE SCALE GENOMIC DNA]</scope>
    <source>
        <strain evidence="1 2">B4135</strain>
    </source>
</reference>
<gene>
    <name evidence="1" type="ORF">B4135_0610</name>
</gene>
<protein>
    <recommendedName>
        <fullName evidence="3">N-formylglutamate amidohydrolase</fullName>
    </recommendedName>
</protein>
<comment type="caution">
    <text evidence="1">The sequence shown here is derived from an EMBL/GenBank/DDBJ whole genome shotgun (WGS) entry which is preliminary data.</text>
</comment>
<dbReference type="RefSeq" id="WP_020156534.1">
    <property type="nucleotide sequence ID" value="NZ_JBAIZG010000021.1"/>
</dbReference>
<evidence type="ECO:0008006" key="3">
    <source>
        <dbReference type="Google" id="ProtNLM"/>
    </source>
</evidence>
<organism evidence="1 2">
    <name type="scientific">Caldibacillus debilis</name>
    <dbReference type="NCBI Taxonomy" id="301148"/>
    <lineage>
        <taxon>Bacteria</taxon>
        <taxon>Bacillati</taxon>
        <taxon>Bacillota</taxon>
        <taxon>Bacilli</taxon>
        <taxon>Bacillales</taxon>
        <taxon>Bacillaceae</taxon>
        <taxon>Caldibacillus</taxon>
    </lineage>
</organism>
<name>A0A150MEU8_9BACI</name>
<accession>A0A150MEU8</accession>
<dbReference type="EMBL" id="LQYT01000002">
    <property type="protein sequence ID" value="KYD23084.1"/>
    <property type="molecule type" value="Genomic_DNA"/>
</dbReference>
<evidence type="ECO:0000313" key="2">
    <source>
        <dbReference type="Proteomes" id="UP000075683"/>
    </source>
</evidence>
<dbReference type="SUPFAM" id="SSF53187">
    <property type="entry name" value="Zn-dependent exopeptidases"/>
    <property type="match status" value="1"/>
</dbReference>
<evidence type="ECO:0000313" key="1">
    <source>
        <dbReference type="EMBL" id="KYD23084.1"/>
    </source>
</evidence>
<dbReference type="Gene3D" id="3.40.630.40">
    <property type="entry name" value="Zn-dependent exopeptidases"/>
    <property type="match status" value="1"/>
</dbReference>
<dbReference type="Proteomes" id="UP000075683">
    <property type="component" value="Unassembled WGS sequence"/>
</dbReference>
<proteinExistence type="predicted"/>
<dbReference type="STRING" id="301148.B4135_0610"/>